<dbReference type="Proteomes" id="UP000001307">
    <property type="component" value="Unassembled WGS sequence"/>
</dbReference>
<name>E4Y0R6_OIKDI</name>
<keyword evidence="2" id="KW-1185">Reference proteome</keyword>
<sequence length="341" mass="40247">MMEFPAHQKGKDIGNDGIAMTSIIFTSPGDGLGLDRRKKRILDVQATQLIQPTSFWIANEIMELYDKNESLEVVGRGFNEMSNRGRRVIFDVLNFQRRERDTTTVEALGKWEELRKRSIIRFMEMSELKKEDWKKVQEILDELCAREKEGSSATWLQIKKTRWDKIFNILNEQVWWAYREYLAIEKIWKSMTLQQGILERTNTMKIMRVLTIPYLNEEIRQMVPQMVANKKFMLMFLKKEGEEIPLAITYKNQRFSILDTEASPWSWSTNLEIDEGEPVILLGMLLRHNNLNIRKFEDARAVIIVEIGGDEEVGRYIPSYGYRGRRERNGMPEEEFDDIIY</sequence>
<gene>
    <name evidence="1" type="ORF">GSOID_T00013752001</name>
</gene>
<organism evidence="1">
    <name type="scientific">Oikopleura dioica</name>
    <name type="common">Tunicate</name>
    <dbReference type="NCBI Taxonomy" id="34765"/>
    <lineage>
        <taxon>Eukaryota</taxon>
        <taxon>Metazoa</taxon>
        <taxon>Chordata</taxon>
        <taxon>Tunicata</taxon>
        <taxon>Appendicularia</taxon>
        <taxon>Copelata</taxon>
        <taxon>Oikopleuridae</taxon>
        <taxon>Oikopleura</taxon>
    </lineage>
</organism>
<reference evidence="1" key="1">
    <citation type="journal article" date="2010" name="Science">
        <title>Plasticity of animal genome architecture unmasked by rapid evolution of a pelagic tunicate.</title>
        <authorList>
            <person name="Denoeud F."/>
            <person name="Henriet S."/>
            <person name="Mungpakdee S."/>
            <person name="Aury J.M."/>
            <person name="Da Silva C."/>
            <person name="Brinkmann H."/>
            <person name="Mikhaleva J."/>
            <person name="Olsen L.C."/>
            <person name="Jubin C."/>
            <person name="Canestro C."/>
            <person name="Bouquet J.M."/>
            <person name="Danks G."/>
            <person name="Poulain J."/>
            <person name="Campsteijn C."/>
            <person name="Adamski M."/>
            <person name="Cross I."/>
            <person name="Yadetie F."/>
            <person name="Muffato M."/>
            <person name="Louis A."/>
            <person name="Butcher S."/>
            <person name="Tsagkogeorga G."/>
            <person name="Konrad A."/>
            <person name="Singh S."/>
            <person name="Jensen M.F."/>
            <person name="Cong E.H."/>
            <person name="Eikeseth-Otteraa H."/>
            <person name="Noel B."/>
            <person name="Anthouard V."/>
            <person name="Porcel B.M."/>
            <person name="Kachouri-Lafond R."/>
            <person name="Nishino A."/>
            <person name="Ugolini M."/>
            <person name="Chourrout P."/>
            <person name="Nishida H."/>
            <person name="Aasland R."/>
            <person name="Huzurbazar S."/>
            <person name="Westhof E."/>
            <person name="Delsuc F."/>
            <person name="Lehrach H."/>
            <person name="Reinhardt R."/>
            <person name="Weissenbach J."/>
            <person name="Roy S.W."/>
            <person name="Artiguenave F."/>
            <person name="Postlethwait J.H."/>
            <person name="Manak J.R."/>
            <person name="Thompson E.M."/>
            <person name="Jaillon O."/>
            <person name="Du Pasquier L."/>
            <person name="Boudinot P."/>
            <person name="Liberles D.A."/>
            <person name="Volff J.N."/>
            <person name="Philippe H."/>
            <person name="Lenhard B."/>
            <person name="Roest Crollius H."/>
            <person name="Wincker P."/>
            <person name="Chourrout D."/>
        </authorList>
    </citation>
    <scope>NUCLEOTIDE SEQUENCE [LARGE SCALE GENOMIC DNA]</scope>
</reference>
<evidence type="ECO:0000313" key="2">
    <source>
        <dbReference type="Proteomes" id="UP000001307"/>
    </source>
</evidence>
<dbReference type="AlphaFoldDB" id="E4Y0R6"/>
<dbReference type="InParanoid" id="E4Y0R6"/>
<accession>E4Y0R6</accession>
<proteinExistence type="predicted"/>
<protein>
    <submittedName>
        <fullName evidence="1">Uncharacterized protein</fullName>
    </submittedName>
</protein>
<dbReference type="EMBL" id="FN653527">
    <property type="protein sequence ID" value="CBY15474.1"/>
    <property type="molecule type" value="Genomic_DNA"/>
</dbReference>
<evidence type="ECO:0000313" key="1">
    <source>
        <dbReference type="EMBL" id="CBY15474.1"/>
    </source>
</evidence>